<dbReference type="SUPFAM" id="SSF49313">
    <property type="entry name" value="Cadherin-like"/>
    <property type="match status" value="3"/>
</dbReference>
<protein>
    <submittedName>
        <fullName evidence="3">DUF4114 domain-containing protein</fullName>
    </submittedName>
</protein>
<feature type="domain" description="DUF4114" evidence="1">
    <location>
        <begin position="396"/>
        <end position="474"/>
    </location>
</feature>
<dbReference type="InterPro" id="IPR013783">
    <property type="entry name" value="Ig-like_fold"/>
</dbReference>
<reference evidence="3" key="1">
    <citation type="submission" date="2020-10" db="EMBL/GenBank/DDBJ databases">
        <authorList>
            <person name="Castelo-Branco R."/>
            <person name="Eusebio N."/>
            <person name="Adriana R."/>
            <person name="Vieira A."/>
            <person name="Brugerolle De Fraissinette N."/>
            <person name="Rezende De Castro R."/>
            <person name="Schneider M.P."/>
            <person name="Vasconcelos V."/>
            <person name="Leao P.N."/>
        </authorList>
    </citation>
    <scope>NUCLEOTIDE SEQUENCE</scope>
    <source>
        <strain evidence="3">LEGE 06105</strain>
    </source>
</reference>
<dbReference type="GO" id="GO:0005509">
    <property type="term" value="F:calcium ion binding"/>
    <property type="evidence" value="ECO:0007669"/>
    <property type="project" value="InterPro"/>
</dbReference>
<evidence type="ECO:0000259" key="1">
    <source>
        <dbReference type="Pfam" id="PF13448"/>
    </source>
</evidence>
<comment type="caution">
    <text evidence="3">The sequence shown here is derived from an EMBL/GenBank/DDBJ whole genome shotgun (WGS) entry which is preliminary data.</text>
</comment>
<name>A0A8J7EZL6_9CYAN</name>
<evidence type="ECO:0000313" key="4">
    <source>
        <dbReference type="Proteomes" id="UP000620559"/>
    </source>
</evidence>
<dbReference type="Pfam" id="PF13448">
    <property type="entry name" value="DUF4114"/>
    <property type="match status" value="2"/>
</dbReference>
<dbReference type="InterPro" id="IPR044016">
    <property type="entry name" value="Big_13"/>
</dbReference>
<dbReference type="Gene3D" id="2.60.40.10">
    <property type="entry name" value="Immunoglobulins"/>
    <property type="match status" value="6"/>
</dbReference>
<dbReference type="Pfam" id="PF19077">
    <property type="entry name" value="Big_13"/>
    <property type="match status" value="1"/>
</dbReference>
<dbReference type="RefSeq" id="WP_193919733.1">
    <property type="nucleotide sequence ID" value="NZ_JADEWL010000026.1"/>
</dbReference>
<evidence type="ECO:0000313" key="3">
    <source>
        <dbReference type="EMBL" id="MBE9213126.1"/>
    </source>
</evidence>
<feature type="domain" description="Bacterial Ig-like" evidence="2">
    <location>
        <begin position="599"/>
        <end position="697"/>
    </location>
</feature>
<keyword evidence="4" id="KW-1185">Reference proteome</keyword>
<dbReference type="Proteomes" id="UP000620559">
    <property type="component" value="Unassembled WGS sequence"/>
</dbReference>
<dbReference type="SUPFAM" id="SSF117074">
    <property type="entry name" value="Hypothetical protein PA1324"/>
    <property type="match status" value="1"/>
</dbReference>
<dbReference type="Pfam" id="PF05345">
    <property type="entry name" value="He_PIG"/>
    <property type="match status" value="3"/>
</dbReference>
<dbReference type="InterPro" id="IPR015919">
    <property type="entry name" value="Cadherin-like_sf"/>
</dbReference>
<proteinExistence type="predicted"/>
<feature type="domain" description="DUF4114" evidence="1">
    <location>
        <begin position="231"/>
        <end position="313"/>
    </location>
</feature>
<evidence type="ECO:0000259" key="2">
    <source>
        <dbReference type="Pfam" id="PF19077"/>
    </source>
</evidence>
<dbReference type="GO" id="GO:0016020">
    <property type="term" value="C:membrane"/>
    <property type="evidence" value="ECO:0007669"/>
    <property type="project" value="InterPro"/>
</dbReference>
<dbReference type="InterPro" id="IPR025193">
    <property type="entry name" value="DUF4114"/>
</dbReference>
<accession>A0A8J7EZL6</accession>
<sequence length="1465" mass="156847">MSDNILNQDTNLPGAAVLLTSEQSPNPITGQLDKPWDEAVTGLGVPVLPHDIEDIEIEKKVDNGSLSYSIQEPYSQTKEDNYDFLLSVDSYQDGLLVGNLDSTNLTFSSNSNLTVSRADSSSPILYFPTNTVDTNSVFPQQVSAPVVGQLLGDTIIVPGRVGERTTLRFKWTEREAAYNNEVGVFVVDELGRVDGIAPGESGYAQAAITSASRQIIFSSGEGAGAQRELTFNAEERLGFYIIQNNTTDQWLLLNPENNLEKGLLAFFSIENVNPDKFDHVFTQTPSNAIVQFFWEDLTGGGNKDFNDVVFTISESRKALGIPGQVGQKVTTKFTWTDREAAYNNELGLFVVDDATGRIGNLLPTDPGYAQAALNNGSRQIIFASSETEGAVKNLELPSGKYIGFYLIQNSTTEHFLRQNPENKSGNGPSAFFLFPGANPDQFDHVVELPPDQFAWEDLTGGGDKDFDDLVFRYEFGSANGDENPEPDRNSPVIVSGLIRDTAPGGFTNIDKITSDPSIAGRVTDKNPITEFRAGINNAPTVNILDALQADGSFNLSPERLNQIFGANLTDGSYTVNLQAKDNFGNASSVIGVTFTLDTQIQTPIIDLAADNDTGISNIDNITRDRTPTITGNTENGAIVQLYNGSTLLGETTANSTGIWQITTGELSDGTQNFTAIATDIAGNVSSPSLPLNVVIDTVNPVINLTDPIDTTPLQTGARLMGNVDGTGSDIAAVSYRFDNLPEIPLVFNAGGEFDQVIDFTGIDNGDRTLAITTTDIAGNSTINQFNVNVGGGGTVENNAPEIISQPETDYIILRNSNTQIKGIALGTTQAGLAEIQGQAFLDFDRNGLRSKEAGLDGFVVELVNSTTGEIIGTQITRSFDVNGDGKVDPFTEQGLYKFTNLQAGSYQVRQIFQDDWSLTLPASSTYNLTLNGGERRKEINFGNAQNYVYEVLGIDADNDTLTYSLVSAPPGATIDSQTGKLIWTPPATGEYAFKIKVADGKGGEDIQEYKLNVFDPNRLPSISSNPIGNATVGENYTYQIIADNPDLDGLNFQLNQAPQGMTISPDGLIQWTPQGNQIGAQQVKLLVKDDRGGEVEQVFTILTQGIPANPQPSGNYAPVITSNFVGDAIVSQQYIYDIDAVDADGDTLSYSLVNAPQNMVIDPRSGVITWNTSSQTLGTYNVTVQVKDNREGIDNQTFSVNLTNSAPGTIEGFKFNDLNANGIWDIGFTPTTGSPANATLTGNSVLLENNTTRLEVKGGLANNGLVPFDGYFRYTDTASNEEVTWSIDPVLRFSDGITTVLSNSSSGGFGSPNVIGDGVVRSTSTTNGIVVQADTTLIGTNARTTFTFTGNQLDGTTFIFYAENDIFSFSDDTAAFTGSIAGNDLALFMYDTAAGGLSVRMTTETGPGSKLISFGSGTWTGFGQALEQGNLSVLSSNGSNFVKTGDIGNAFAFELTGSSASLVIN</sequence>
<gene>
    <name evidence="3" type="ORF">IQ247_10650</name>
</gene>
<dbReference type="CDD" id="cd11304">
    <property type="entry name" value="Cadherin_repeat"/>
    <property type="match status" value="1"/>
</dbReference>
<organism evidence="3 4">
    <name type="scientific">Plectonema cf. radiosum LEGE 06105</name>
    <dbReference type="NCBI Taxonomy" id="945769"/>
    <lineage>
        <taxon>Bacteria</taxon>
        <taxon>Bacillati</taxon>
        <taxon>Cyanobacteriota</taxon>
        <taxon>Cyanophyceae</taxon>
        <taxon>Oscillatoriophycideae</taxon>
        <taxon>Oscillatoriales</taxon>
        <taxon>Microcoleaceae</taxon>
        <taxon>Plectonema</taxon>
    </lineage>
</organism>
<dbReference type="EMBL" id="JADEWL010000026">
    <property type="protein sequence ID" value="MBE9213126.1"/>
    <property type="molecule type" value="Genomic_DNA"/>
</dbReference>